<evidence type="ECO:0000256" key="1">
    <source>
        <dbReference type="SAM" id="MobiDB-lite"/>
    </source>
</evidence>
<proteinExistence type="predicted"/>
<sequence length="69" mass="7142">MLATTISILTPSSNLNPSHFLPPSTTRLTLPPSSSKSHSKLPLFARLSHSHSINSNGGGPDRAVGPASP</sequence>
<evidence type="ECO:0000313" key="2">
    <source>
        <dbReference type="EMBL" id="PNX60454.1"/>
    </source>
</evidence>
<accession>A0A2K3K2F1</accession>
<feature type="region of interest" description="Disordered" evidence="1">
    <location>
        <begin position="12"/>
        <end position="69"/>
    </location>
</feature>
<gene>
    <name evidence="2" type="ORF">L195_g060189</name>
</gene>
<feature type="compositionally biased region" description="Low complexity" evidence="1">
    <location>
        <begin position="21"/>
        <end position="43"/>
    </location>
</feature>
<reference evidence="2 3" key="2">
    <citation type="journal article" date="2017" name="Front. Plant Sci.">
        <title>Gene Classification and Mining of Molecular Markers Useful in Red Clover (Trifolium pratense) Breeding.</title>
        <authorList>
            <person name="Istvanek J."/>
            <person name="Dluhosova J."/>
            <person name="Dluhos P."/>
            <person name="Patkova L."/>
            <person name="Nedelnik J."/>
            <person name="Repkova J."/>
        </authorList>
    </citation>
    <scope>NUCLEOTIDE SEQUENCE [LARGE SCALE GENOMIC DNA]</scope>
    <source>
        <strain evidence="3">cv. Tatra</strain>
        <tissue evidence="2">Young leaves</tissue>
    </source>
</reference>
<dbReference type="Proteomes" id="UP000236291">
    <property type="component" value="Unassembled WGS sequence"/>
</dbReference>
<comment type="caution">
    <text evidence="2">The sequence shown here is derived from an EMBL/GenBank/DDBJ whole genome shotgun (WGS) entry which is preliminary data.</text>
</comment>
<dbReference type="AlphaFoldDB" id="A0A2K3K2F1"/>
<dbReference type="EMBL" id="ASHM01136759">
    <property type="protein sequence ID" value="PNX60454.1"/>
    <property type="molecule type" value="Genomic_DNA"/>
</dbReference>
<feature type="non-terminal residue" evidence="2">
    <location>
        <position position="69"/>
    </location>
</feature>
<reference evidence="2 3" key="1">
    <citation type="journal article" date="2014" name="Am. J. Bot.">
        <title>Genome assembly and annotation for red clover (Trifolium pratense; Fabaceae).</title>
        <authorList>
            <person name="Istvanek J."/>
            <person name="Jaros M."/>
            <person name="Krenek A."/>
            <person name="Repkova J."/>
        </authorList>
    </citation>
    <scope>NUCLEOTIDE SEQUENCE [LARGE SCALE GENOMIC DNA]</scope>
    <source>
        <strain evidence="3">cv. Tatra</strain>
        <tissue evidence="2">Young leaves</tissue>
    </source>
</reference>
<evidence type="ECO:0000313" key="3">
    <source>
        <dbReference type="Proteomes" id="UP000236291"/>
    </source>
</evidence>
<organism evidence="2 3">
    <name type="scientific">Trifolium pratense</name>
    <name type="common">Red clover</name>
    <dbReference type="NCBI Taxonomy" id="57577"/>
    <lineage>
        <taxon>Eukaryota</taxon>
        <taxon>Viridiplantae</taxon>
        <taxon>Streptophyta</taxon>
        <taxon>Embryophyta</taxon>
        <taxon>Tracheophyta</taxon>
        <taxon>Spermatophyta</taxon>
        <taxon>Magnoliopsida</taxon>
        <taxon>eudicotyledons</taxon>
        <taxon>Gunneridae</taxon>
        <taxon>Pentapetalae</taxon>
        <taxon>rosids</taxon>
        <taxon>fabids</taxon>
        <taxon>Fabales</taxon>
        <taxon>Fabaceae</taxon>
        <taxon>Papilionoideae</taxon>
        <taxon>50 kb inversion clade</taxon>
        <taxon>NPAAA clade</taxon>
        <taxon>Hologalegina</taxon>
        <taxon>IRL clade</taxon>
        <taxon>Trifolieae</taxon>
        <taxon>Trifolium</taxon>
    </lineage>
</organism>
<protein>
    <submittedName>
        <fullName evidence="2">Uncharacterized protein</fullName>
    </submittedName>
</protein>
<name>A0A2K3K2F1_TRIPR</name>